<accession>A0A3D0ZPY0</accession>
<sequence>MGKSSGERKGYFLEKTKVARLLPKGFRLRWVPGDSDVPADIVWLRGGPQDIDLIQKNVGDRWYKRTWETVGYLHTFFGFVMDGAIFLYEQDAKELRGVFEEIAEKLGIRVVVKI</sequence>
<dbReference type="AlphaFoldDB" id="A0A3D0ZPY0"/>
<protein>
    <submittedName>
        <fullName evidence="1">Uncharacterized protein</fullName>
    </submittedName>
</protein>
<comment type="caution">
    <text evidence="1">The sequence shown here is derived from an EMBL/GenBank/DDBJ whole genome shotgun (WGS) entry which is preliminary data.</text>
</comment>
<reference evidence="1 2" key="1">
    <citation type="journal article" date="2018" name="Nat. Biotechnol.">
        <title>A standardized bacterial taxonomy based on genome phylogeny substantially revises the tree of life.</title>
        <authorList>
            <person name="Parks D.H."/>
            <person name="Chuvochina M."/>
            <person name="Waite D.W."/>
            <person name="Rinke C."/>
            <person name="Skarshewski A."/>
            <person name="Chaumeil P.A."/>
            <person name="Hugenholtz P."/>
        </authorList>
    </citation>
    <scope>NUCLEOTIDE SEQUENCE [LARGE SCALE GENOMIC DNA]</scope>
    <source>
        <strain evidence="1">UBA11701</strain>
    </source>
</reference>
<proteinExistence type="predicted"/>
<organism evidence="1 2">
    <name type="scientific">candidate division WWE3 bacterium</name>
    <dbReference type="NCBI Taxonomy" id="2053526"/>
    <lineage>
        <taxon>Bacteria</taxon>
        <taxon>Katanobacteria</taxon>
    </lineage>
</organism>
<gene>
    <name evidence="1" type="ORF">DEP93_02595</name>
</gene>
<dbReference type="EMBL" id="DOZN01000017">
    <property type="protein sequence ID" value="HCC42335.1"/>
    <property type="molecule type" value="Genomic_DNA"/>
</dbReference>
<evidence type="ECO:0000313" key="2">
    <source>
        <dbReference type="Proteomes" id="UP000263336"/>
    </source>
</evidence>
<name>A0A3D0ZPY0_UNCKA</name>
<evidence type="ECO:0000313" key="1">
    <source>
        <dbReference type="EMBL" id="HCC42335.1"/>
    </source>
</evidence>
<dbReference type="Proteomes" id="UP000263336">
    <property type="component" value="Unassembled WGS sequence"/>
</dbReference>